<comment type="caution">
    <text evidence="2">The sequence shown here is derived from an EMBL/GenBank/DDBJ whole genome shotgun (WGS) entry which is preliminary data.</text>
</comment>
<gene>
    <name evidence="2" type="ORF">S01H4_26100</name>
</gene>
<dbReference type="GO" id="GO:0016747">
    <property type="term" value="F:acyltransferase activity, transferring groups other than amino-acyl groups"/>
    <property type="evidence" value="ECO:0007669"/>
    <property type="project" value="InterPro"/>
</dbReference>
<dbReference type="AlphaFoldDB" id="X1AIX0"/>
<dbReference type="InterPro" id="IPR016181">
    <property type="entry name" value="Acyl_CoA_acyltransferase"/>
</dbReference>
<evidence type="ECO:0000259" key="1">
    <source>
        <dbReference type="Pfam" id="PF13302"/>
    </source>
</evidence>
<feature type="domain" description="N-acetyltransferase" evidence="1">
    <location>
        <begin position="9"/>
        <end position="116"/>
    </location>
</feature>
<sequence>MEFYKNNSELRQKFESYTAQTSFSTDFHRNTLIFTITHKVSDQLLGLILLKPLNTSREMECYFILFPQYRGNGYAIEALKKSIEFVFSTLKIDTLNAYINQDNKRGWLVAERSGMKYMGDVIIKQYNKKIMNFSLNKNDFDNLYRQ</sequence>
<protein>
    <recommendedName>
        <fullName evidence="1">N-acetyltransferase domain-containing protein</fullName>
    </recommendedName>
</protein>
<dbReference type="PANTHER" id="PTHR43792">
    <property type="entry name" value="GNAT FAMILY, PUTATIVE (AFU_ORTHOLOGUE AFUA_3G00765)-RELATED-RELATED"/>
    <property type="match status" value="1"/>
</dbReference>
<name>X1AIX0_9ZZZZ</name>
<reference evidence="2" key="1">
    <citation type="journal article" date="2014" name="Front. Microbiol.">
        <title>High frequency of phylogenetically diverse reductive dehalogenase-homologous genes in deep subseafloor sedimentary metagenomes.</title>
        <authorList>
            <person name="Kawai M."/>
            <person name="Futagami T."/>
            <person name="Toyoda A."/>
            <person name="Takaki Y."/>
            <person name="Nishi S."/>
            <person name="Hori S."/>
            <person name="Arai W."/>
            <person name="Tsubouchi T."/>
            <person name="Morono Y."/>
            <person name="Uchiyama I."/>
            <person name="Ito T."/>
            <person name="Fujiyama A."/>
            <person name="Inagaki F."/>
            <person name="Takami H."/>
        </authorList>
    </citation>
    <scope>NUCLEOTIDE SEQUENCE</scope>
    <source>
        <strain evidence="2">Expedition CK06-06</strain>
    </source>
</reference>
<accession>X1AIX0</accession>
<dbReference type="InterPro" id="IPR000182">
    <property type="entry name" value="GNAT_dom"/>
</dbReference>
<dbReference type="SUPFAM" id="SSF55729">
    <property type="entry name" value="Acyl-CoA N-acyltransferases (Nat)"/>
    <property type="match status" value="1"/>
</dbReference>
<dbReference type="EMBL" id="BART01012527">
    <property type="protein sequence ID" value="GAG82089.1"/>
    <property type="molecule type" value="Genomic_DNA"/>
</dbReference>
<dbReference type="Pfam" id="PF13302">
    <property type="entry name" value="Acetyltransf_3"/>
    <property type="match status" value="1"/>
</dbReference>
<evidence type="ECO:0000313" key="2">
    <source>
        <dbReference type="EMBL" id="GAG82089.1"/>
    </source>
</evidence>
<dbReference type="Gene3D" id="3.40.630.30">
    <property type="match status" value="1"/>
</dbReference>
<proteinExistence type="predicted"/>
<organism evidence="2">
    <name type="scientific">marine sediment metagenome</name>
    <dbReference type="NCBI Taxonomy" id="412755"/>
    <lineage>
        <taxon>unclassified sequences</taxon>
        <taxon>metagenomes</taxon>
        <taxon>ecological metagenomes</taxon>
    </lineage>
</organism>
<dbReference type="InterPro" id="IPR051531">
    <property type="entry name" value="N-acetyltransferase"/>
</dbReference>